<sequence>MPHIAITMFPGRDDKTKEALAGKMKETLVKELGVSESVVSVSVQDVRKEDWDAEMQKIPEEAMFIKIQ</sequence>
<dbReference type="InterPro" id="IPR037479">
    <property type="entry name" value="Tauto_MSAD"/>
</dbReference>
<gene>
    <name evidence="1" type="ORF">K5I21_13100</name>
    <name evidence="2" type="ORF">PM006_17565</name>
</gene>
<dbReference type="InterPro" id="IPR014347">
    <property type="entry name" value="Tautomerase/MIF_sf"/>
</dbReference>
<dbReference type="GeneID" id="57969895"/>
<organism evidence="1 3">
    <name type="scientific">Clostridium symbiosum</name>
    <name type="common">Bacteroides symbiosus</name>
    <dbReference type="NCBI Taxonomy" id="1512"/>
    <lineage>
        <taxon>Bacteria</taxon>
        <taxon>Bacillati</taxon>
        <taxon>Bacillota</taxon>
        <taxon>Clostridia</taxon>
        <taxon>Lachnospirales</taxon>
        <taxon>Lachnospiraceae</taxon>
        <taxon>Otoolea</taxon>
    </lineage>
</organism>
<proteinExistence type="predicted"/>
<evidence type="ECO:0000313" key="1">
    <source>
        <dbReference type="EMBL" id="MCK0086794.1"/>
    </source>
</evidence>
<reference evidence="2" key="2">
    <citation type="submission" date="2023-01" db="EMBL/GenBank/DDBJ databases">
        <title>Human gut microbiome strain richness.</title>
        <authorList>
            <person name="Chen-Liaw A."/>
        </authorList>
    </citation>
    <scope>NUCLEOTIDE SEQUENCE</scope>
    <source>
        <strain evidence="2">B1_m1001713B170214d0_201011</strain>
    </source>
</reference>
<protein>
    <submittedName>
        <fullName evidence="1">Tautomerase family protein</fullName>
    </submittedName>
</protein>
<comment type="caution">
    <text evidence="1">The sequence shown here is derived from an EMBL/GenBank/DDBJ whole genome shotgun (WGS) entry which is preliminary data.</text>
</comment>
<dbReference type="SUPFAM" id="SSF55331">
    <property type="entry name" value="Tautomerase/MIF"/>
    <property type="match status" value="1"/>
</dbReference>
<accession>A0AAW6B0Y9</accession>
<evidence type="ECO:0000313" key="3">
    <source>
        <dbReference type="Proteomes" id="UP001203136"/>
    </source>
</evidence>
<reference evidence="1" key="1">
    <citation type="journal article" date="2022" name="Cell Host Microbe">
        <title>Colonization of the live biotherapeutic product VE303 and modulation of the microbiota and metabolites in healthy volunteers.</title>
        <authorList>
            <person name="Dsouza M."/>
            <person name="Menon R."/>
            <person name="Crossette E."/>
            <person name="Bhattarai S.K."/>
            <person name="Schneider J."/>
            <person name="Kim Y.G."/>
            <person name="Reddy S."/>
            <person name="Caballero S."/>
            <person name="Felix C."/>
            <person name="Cornacchione L."/>
            <person name="Hendrickson J."/>
            <person name="Watson A.R."/>
            <person name="Minot S.S."/>
            <person name="Greenfield N."/>
            <person name="Schopf L."/>
            <person name="Szabady R."/>
            <person name="Patarroyo J."/>
            <person name="Smith W."/>
            <person name="Harrison P."/>
            <person name="Kuijper E.J."/>
            <person name="Kelly C.P."/>
            <person name="Olle B."/>
            <person name="Bobilev D."/>
            <person name="Silber J.L."/>
            <person name="Bucci V."/>
            <person name="Roberts B."/>
            <person name="Faith J."/>
            <person name="Norman J.M."/>
        </authorList>
    </citation>
    <scope>NUCLEOTIDE SEQUENCE</scope>
    <source>
        <strain evidence="1">VE303-04</strain>
    </source>
</reference>
<dbReference type="Gene3D" id="3.30.429.10">
    <property type="entry name" value="Macrophage Migration Inhibitory Factor"/>
    <property type="match status" value="1"/>
</dbReference>
<dbReference type="Proteomes" id="UP001300871">
    <property type="component" value="Unassembled WGS sequence"/>
</dbReference>
<name>A0AAW6B0Y9_CLOSY</name>
<dbReference type="RefSeq" id="WP_003499266.1">
    <property type="nucleotide sequence ID" value="NZ_BAABZD010000007.1"/>
</dbReference>
<dbReference type="Pfam" id="PF14552">
    <property type="entry name" value="Tautomerase_2"/>
    <property type="match status" value="1"/>
</dbReference>
<evidence type="ECO:0000313" key="2">
    <source>
        <dbReference type="EMBL" id="MDB2002009.1"/>
    </source>
</evidence>
<dbReference type="AlphaFoldDB" id="A0AAW6B0Y9"/>
<dbReference type="EMBL" id="JAQLGM010000055">
    <property type="protein sequence ID" value="MDB2002009.1"/>
    <property type="molecule type" value="Genomic_DNA"/>
</dbReference>
<dbReference type="Proteomes" id="UP001203136">
    <property type="component" value="Unassembled WGS sequence"/>
</dbReference>
<dbReference type="EMBL" id="JAINVB010000001">
    <property type="protein sequence ID" value="MCK0086794.1"/>
    <property type="molecule type" value="Genomic_DNA"/>
</dbReference>